<dbReference type="Gene3D" id="2.60.40.3440">
    <property type="match status" value="1"/>
</dbReference>
<organism evidence="1 2">
    <name type="scientific">Microvirga splendida</name>
    <dbReference type="NCBI Taxonomy" id="2795727"/>
    <lineage>
        <taxon>Bacteria</taxon>
        <taxon>Pseudomonadati</taxon>
        <taxon>Pseudomonadota</taxon>
        <taxon>Alphaproteobacteria</taxon>
        <taxon>Hyphomicrobiales</taxon>
        <taxon>Methylobacteriaceae</taxon>
        <taxon>Microvirga</taxon>
    </lineage>
</organism>
<evidence type="ECO:0000313" key="1">
    <source>
        <dbReference type="EMBL" id="MBJ6124090.1"/>
    </source>
</evidence>
<dbReference type="RefSeq" id="WP_199046097.1">
    <property type="nucleotide sequence ID" value="NZ_JAELXT010000001.1"/>
</dbReference>
<dbReference type="EMBL" id="JAELXT010000001">
    <property type="protein sequence ID" value="MBJ6124090.1"/>
    <property type="molecule type" value="Genomic_DNA"/>
</dbReference>
<name>A0ABS0XVN4_9HYPH</name>
<protein>
    <submittedName>
        <fullName evidence="1">Uncharacterized protein</fullName>
    </submittedName>
</protein>
<reference evidence="2" key="1">
    <citation type="submission" date="2020-12" db="EMBL/GenBank/DDBJ databases">
        <title>Hymenobacter sp.</title>
        <authorList>
            <person name="Kim M.K."/>
        </authorList>
    </citation>
    <scope>NUCLEOTIDE SEQUENCE [LARGE SCALE GENOMIC DNA]</scope>
    <source>
        <strain evidence="2">BT325</strain>
    </source>
</reference>
<evidence type="ECO:0000313" key="2">
    <source>
        <dbReference type="Proteomes" id="UP000620670"/>
    </source>
</evidence>
<comment type="caution">
    <text evidence="1">The sequence shown here is derived from an EMBL/GenBank/DDBJ whole genome shotgun (WGS) entry which is preliminary data.</text>
</comment>
<proteinExistence type="predicted"/>
<keyword evidence="2" id="KW-1185">Reference proteome</keyword>
<dbReference type="Proteomes" id="UP000620670">
    <property type="component" value="Unassembled WGS sequence"/>
</dbReference>
<gene>
    <name evidence="1" type="ORF">JAO75_01595</name>
</gene>
<accession>A0ABS0XVN4</accession>
<sequence>MQKIVVIATLIFLFHPIDDAQAQLIQGKNCSYPAFRTAQGQTTDLEMTVKAGKACRITLGGSLSAISEARILNKASVGSATAQGTAVVYAAKAGFAGSDQFTWAWVGQDRWGNDTTWPVQVTVKVIP</sequence>